<dbReference type="InterPro" id="IPR015338">
    <property type="entry name" value="GT64_dom"/>
</dbReference>
<evidence type="ECO:0000256" key="2">
    <source>
        <dbReference type="ARBA" id="ARBA00023157"/>
    </source>
</evidence>
<evidence type="ECO:0000313" key="6">
    <source>
        <dbReference type="Proteomes" id="UP000237144"/>
    </source>
</evidence>
<evidence type="ECO:0000259" key="4">
    <source>
        <dbReference type="Pfam" id="PF09258"/>
    </source>
</evidence>
<feature type="transmembrane region" description="Helical" evidence="3">
    <location>
        <begin position="12"/>
        <end position="29"/>
    </location>
</feature>
<dbReference type="PANTHER" id="PTHR33604">
    <property type="entry name" value="OSJNBA0004B13.7 PROTEIN"/>
    <property type="match status" value="1"/>
</dbReference>
<evidence type="ECO:0000313" key="5">
    <source>
        <dbReference type="EMBL" id="POY75479.1"/>
    </source>
</evidence>
<keyword evidence="3" id="KW-0472">Membrane</keyword>
<accession>A0A2S5BFD1</accession>
<keyword evidence="6" id="KW-1185">Reference proteome</keyword>
<dbReference type="OrthoDB" id="2014201at2759"/>
<dbReference type="STRING" id="741276.A0A2S5BFD1"/>
<organism evidence="5 6">
    <name type="scientific">Rhodotorula taiwanensis</name>
    <dbReference type="NCBI Taxonomy" id="741276"/>
    <lineage>
        <taxon>Eukaryota</taxon>
        <taxon>Fungi</taxon>
        <taxon>Dikarya</taxon>
        <taxon>Basidiomycota</taxon>
        <taxon>Pucciniomycotina</taxon>
        <taxon>Microbotryomycetes</taxon>
        <taxon>Sporidiobolales</taxon>
        <taxon>Sporidiobolaceae</taxon>
        <taxon>Rhodotorula</taxon>
    </lineage>
</organism>
<feature type="domain" description="Glycosyl transferase 64" evidence="4">
    <location>
        <begin position="686"/>
        <end position="931"/>
    </location>
</feature>
<dbReference type="InterPro" id="IPR029044">
    <property type="entry name" value="Nucleotide-diphossugar_trans"/>
</dbReference>
<protein>
    <recommendedName>
        <fullName evidence="4">Glycosyl transferase 64 domain-containing protein</fullName>
    </recommendedName>
</protein>
<gene>
    <name evidence="5" type="ORF">BMF94_1381</name>
</gene>
<reference evidence="5 6" key="1">
    <citation type="journal article" date="2018" name="Front. Microbiol.">
        <title>Prospects for Fungal Bioremediation of Acidic Radioactive Waste Sites: Characterization and Genome Sequence of Rhodotorula taiwanensis MD1149.</title>
        <authorList>
            <person name="Tkavc R."/>
            <person name="Matrosova V.Y."/>
            <person name="Grichenko O.E."/>
            <person name="Gostincar C."/>
            <person name="Volpe R.P."/>
            <person name="Klimenkova P."/>
            <person name="Gaidamakova E.K."/>
            <person name="Zhou C.E."/>
            <person name="Stewart B.J."/>
            <person name="Lyman M.G."/>
            <person name="Malfatti S.A."/>
            <person name="Rubinfeld B."/>
            <person name="Courtot M."/>
            <person name="Singh J."/>
            <person name="Dalgard C.L."/>
            <person name="Hamilton T."/>
            <person name="Frey K.G."/>
            <person name="Gunde-Cimerman N."/>
            <person name="Dugan L."/>
            <person name="Daly M.J."/>
        </authorList>
    </citation>
    <scope>NUCLEOTIDE SEQUENCE [LARGE SCALE GENOMIC DNA]</scope>
    <source>
        <strain evidence="5 6">MD1149</strain>
    </source>
</reference>
<evidence type="ECO:0000256" key="3">
    <source>
        <dbReference type="SAM" id="Phobius"/>
    </source>
</evidence>
<dbReference type="Pfam" id="PF09258">
    <property type="entry name" value="Glyco_transf_64"/>
    <property type="match status" value="1"/>
</dbReference>
<proteinExistence type="predicted"/>
<keyword evidence="3" id="KW-0812">Transmembrane</keyword>
<dbReference type="AlphaFoldDB" id="A0A2S5BFD1"/>
<keyword evidence="2" id="KW-1015">Disulfide bond</keyword>
<dbReference type="Proteomes" id="UP000237144">
    <property type="component" value="Unassembled WGS sequence"/>
</dbReference>
<dbReference type="GO" id="GO:0016757">
    <property type="term" value="F:glycosyltransferase activity"/>
    <property type="evidence" value="ECO:0007669"/>
    <property type="project" value="InterPro"/>
</dbReference>
<keyword evidence="3" id="KW-1133">Transmembrane helix</keyword>
<dbReference type="PANTHER" id="PTHR33604:SF3">
    <property type="entry name" value="OSJNBA0004B13.7 PROTEIN"/>
    <property type="match status" value="1"/>
</dbReference>
<comment type="caution">
    <text evidence="5">The sequence shown here is derived from an EMBL/GenBank/DDBJ whole genome shotgun (WGS) entry which is preliminary data.</text>
</comment>
<dbReference type="EMBL" id="PJQD01000014">
    <property type="protein sequence ID" value="POY75479.1"/>
    <property type="molecule type" value="Genomic_DNA"/>
</dbReference>
<evidence type="ECO:0000256" key="1">
    <source>
        <dbReference type="ARBA" id="ARBA00022679"/>
    </source>
</evidence>
<dbReference type="Gene3D" id="3.90.550.10">
    <property type="entry name" value="Spore Coat Polysaccharide Biosynthesis Protein SpsA, Chain A"/>
    <property type="match status" value="2"/>
</dbReference>
<sequence length="988" mass="114356">MLRRVRTGSRRLNRLALLLLVGLAGTWYLKQRQSFNRRGVEICLVGNAETQDLAWKVYDQWDRAFPATFYVWGDKRVRSERRLDGGRLSLLAPEEGQDALPFADGMYSAVQLVTSRFQCDYIFTHDDDLEFKLAPHASFYDETSPSNGLVQELRHVVGKYRPAIAGFPWQVGDERFDEMKALKAIYGLEEVAPLTGFDNGMVVYHRSVLPLFFPYAPQGEGGFNGKWTLGAHFLQLFGPSVFREHALRLNTFMYDNTVNMDNVPKGGGVTTVKDGLAYVPASRHPYEYPLNEAYQSFLASGLHDRSQRWGRQLDVADVSAPAIWSGGDYSADWILDRIDDFYDVRHEALSRTRLIQSVSPETLADFSVQIPPMLTFRIILFTKNRLKSFARCWESVRAALPIESEVIVDVRVDLDPDMSRRDEVSYSDYLEAMELEPGPADEVHITRADRPLGLRESILSSWQPTANHEFAIFLEDDIEVSPYFLQYAENMVRAYVYRDRADSRLVAISLYNLRYNEAREEFVQVDNNHEPFVYQQPQSWGAVFMPEPWRQFKSWLTNFPWDQDPIVPNSLTNRWPYKKSWKKYYIRFLLERGGYLIYPNLPEGLSYSTNHVEVGTNDKPSDPDARAAIHAKFKVPLLQREDDMSRMQTYPRLENLQVLTLQHERRMSIDDLPRGTSDISTFDKCTLIIPVLSRTGTIHERLDYYHQLERLGQILVLWNKLELDPPLRAYTNYSVPVEVLRMERDSLNNRFYPWPQIQYDCVINMVNWEMPFEHLRYGIDLWRGHFWNNLIGFSHQGRNHVVREVDGASKTMYSATFISPERLAGKKSFYSLVLTSGFICHRKYLEMYSNELPKEALAFVDKHMNGEDLLFNYMVANATGMGPILVEAWATPIADQNNAGLWSRPTHMRARTEALRLFERLFGSNPLKYTTSLFPIQHETTPPGLHHYTMSETMPFAYPCNRTVYDAQGQCALVIDREYWNAEGGWVT</sequence>
<dbReference type="GO" id="GO:0016020">
    <property type="term" value="C:membrane"/>
    <property type="evidence" value="ECO:0007669"/>
    <property type="project" value="InterPro"/>
</dbReference>
<keyword evidence="1" id="KW-0808">Transferase</keyword>
<name>A0A2S5BFD1_9BASI</name>
<dbReference type="SUPFAM" id="SSF53448">
    <property type="entry name" value="Nucleotide-diphospho-sugar transferases"/>
    <property type="match status" value="2"/>
</dbReference>